<dbReference type="CDD" id="cd06257">
    <property type="entry name" value="DnaJ"/>
    <property type="match status" value="1"/>
</dbReference>
<dbReference type="AlphaFoldDB" id="A0A7E4UM80"/>
<accession>A0A7E4UM80</accession>
<reference evidence="4" key="2">
    <citation type="submission" date="2020-10" db="UniProtKB">
        <authorList>
            <consortium name="WormBaseParasite"/>
        </authorList>
    </citation>
    <scope>IDENTIFICATION</scope>
</reference>
<evidence type="ECO:0000259" key="2">
    <source>
        <dbReference type="PROSITE" id="PS50076"/>
    </source>
</evidence>
<dbReference type="Gene3D" id="1.10.287.110">
    <property type="entry name" value="DnaJ domain"/>
    <property type="match status" value="1"/>
</dbReference>
<dbReference type="Pfam" id="PF23302">
    <property type="entry name" value="HTH_DNAJC9"/>
    <property type="match status" value="1"/>
</dbReference>
<dbReference type="Pfam" id="PF00226">
    <property type="entry name" value="DnaJ"/>
    <property type="match status" value="1"/>
</dbReference>
<dbReference type="GO" id="GO:0031072">
    <property type="term" value="F:heat shock protein binding"/>
    <property type="evidence" value="ECO:0007669"/>
    <property type="project" value="TreeGrafter"/>
</dbReference>
<dbReference type="GO" id="GO:0005634">
    <property type="term" value="C:nucleus"/>
    <property type="evidence" value="ECO:0007669"/>
    <property type="project" value="TreeGrafter"/>
</dbReference>
<dbReference type="InterPro" id="IPR036869">
    <property type="entry name" value="J_dom_sf"/>
</dbReference>
<proteinExistence type="predicted"/>
<dbReference type="Proteomes" id="UP000492821">
    <property type="component" value="Unassembled WGS sequence"/>
</dbReference>
<evidence type="ECO:0000313" key="3">
    <source>
        <dbReference type="Proteomes" id="UP000492821"/>
    </source>
</evidence>
<dbReference type="PROSITE" id="PS50076">
    <property type="entry name" value="DNAJ_2"/>
    <property type="match status" value="1"/>
</dbReference>
<dbReference type="InterPro" id="IPR056453">
    <property type="entry name" value="HTH_DNAJC9"/>
</dbReference>
<dbReference type="PROSITE" id="PS00636">
    <property type="entry name" value="DNAJ_1"/>
    <property type="match status" value="1"/>
</dbReference>
<evidence type="ECO:0000256" key="1">
    <source>
        <dbReference type="SAM" id="MobiDB-lite"/>
    </source>
</evidence>
<dbReference type="PRINTS" id="PR00625">
    <property type="entry name" value="JDOMAIN"/>
</dbReference>
<feature type="domain" description="J" evidence="2">
    <location>
        <begin position="16"/>
        <end position="91"/>
    </location>
</feature>
<reference evidence="3" key="1">
    <citation type="journal article" date="2013" name="Genetics">
        <title>The draft genome and transcriptome of Panagrellus redivivus are shaped by the harsh demands of a free-living lifestyle.</title>
        <authorList>
            <person name="Srinivasan J."/>
            <person name="Dillman A.R."/>
            <person name="Macchietto M.G."/>
            <person name="Heikkinen L."/>
            <person name="Lakso M."/>
            <person name="Fracchia K.M."/>
            <person name="Antoshechkin I."/>
            <person name="Mortazavi A."/>
            <person name="Wong G."/>
            <person name="Sternberg P.W."/>
        </authorList>
    </citation>
    <scope>NUCLEOTIDE SEQUENCE [LARGE SCALE GENOMIC DNA]</scope>
    <source>
        <strain evidence="3">MT8872</strain>
    </source>
</reference>
<dbReference type="InterPro" id="IPR018253">
    <property type="entry name" value="DnaJ_domain_CS"/>
</dbReference>
<name>A0A7E4UM80_PANRE</name>
<evidence type="ECO:0000313" key="4">
    <source>
        <dbReference type="WBParaSite" id="Pan_g10140.t1"/>
    </source>
</evidence>
<dbReference type="PANTHER" id="PTHR44144:SF1">
    <property type="entry name" value="DNAJ HOMOLOG SUBFAMILY C MEMBER 9"/>
    <property type="match status" value="1"/>
</dbReference>
<sequence length="272" mass="30968">MSTFAADCEKCFGSKDLYFILQITAENKDSVTTAAIKKAYYKQSMIWHPDRFSGEDDAGKVEDAKMKFQVLAKAYSILSDSEKRKLYDETGIADEELLDTDKTDWEAVWRAMFKPITKQAVDDYMAKYIGSEDEVADIKKAYIAHKGNMDKIIDAVISGDDEDRLRFTINNLIATGEVESYPKFVNDSDADRARRAKRRAKEAKQAEKETEKMRKKSGKSKEEFDLFAAFAENRERRAKEHGDLMTRLEEKYCKPKRKAIGAAGTAAKKGKK</sequence>
<dbReference type="InterPro" id="IPR052594">
    <property type="entry name" value="J_domain-containing_protein"/>
</dbReference>
<dbReference type="InterPro" id="IPR001623">
    <property type="entry name" value="DnaJ_domain"/>
</dbReference>
<protein>
    <submittedName>
        <fullName evidence="4">J domain-containing protein</fullName>
    </submittedName>
</protein>
<organism evidence="3 4">
    <name type="scientific">Panagrellus redivivus</name>
    <name type="common">Microworm</name>
    <dbReference type="NCBI Taxonomy" id="6233"/>
    <lineage>
        <taxon>Eukaryota</taxon>
        <taxon>Metazoa</taxon>
        <taxon>Ecdysozoa</taxon>
        <taxon>Nematoda</taxon>
        <taxon>Chromadorea</taxon>
        <taxon>Rhabditida</taxon>
        <taxon>Tylenchina</taxon>
        <taxon>Panagrolaimomorpha</taxon>
        <taxon>Panagrolaimoidea</taxon>
        <taxon>Panagrolaimidae</taxon>
        <taxon>Panagrellus</taxon>
    </lineage>
</organism>
<dbReference type="PANTHER" id="PTHR44144">
    <property type="entry name" value="DNAJ HOMOLOG SUBFAMILY C MEMBER 9"/>
    <property type="match status" value="1"/>
</dbReference>
<dbReference type="SUPFAM" id="SSF46565">
    <property type="entry name" value="Chaperone J-domain"/>
    <property type="match status" value="1"/>
</dbReference>
<feature type="compositionally biased region" description="Basic and acidic residues" evidence="1">
    <location>
        <begin position="202"/>
        <end position="212"/>
    </location>
</feature>
<keyword evidence="3" id="KW-1185">Reference proteome</keyword>
<dbReference type="SMART" id="SM00271">
    <property type="entry name" value="DnaJ"/>
    <property type="match status" value="1"/>
</dbReference>
<dbReference type="WBParaSite" id="Pan_g10140.t1">
    <property type="protein sequence ID" value="Pan_g10140.t1"/>
    <property type="gene ID" value="Pan_g10140"/>
</dbReference>
<dbReference type="GO" id="GO:0005737">
    <property type="term" value="C:cytoplasm"/>
    <property type="evidence" value="ECO:0007669"/>
    <property type="project" value="TreeGrafter"/>
</dbReference>
<feature type="region of interest" description="Disordered" evidence="1">
    <location>
        <begin position="185"/>
        <end position="220"/>
    </location>
</feature>